<dbReference type="KEGG" id="sdyn:Mal52_43090"/>
<evidence type="ECO:0000313" key="3">
    <source>
        <dbReference type="Proteomes" id="UP000319383"/>
    </source>
</evidence>
<keyword evidence="1" id="KW-0472">Membrane</keyword>
<proteinExistence type="predicted"/>
<organism evidence="2 3">
    <name type="scientific">Symmachiella dynata</name>
    <dbReference type="NCBI Taxonomy" id="2527995"/>
    <lineage>
        <taxon>Bacteria</taxon>
        <taxon>Pseudomonadati</taxon>
        <taxon>Planctomycetota</taxon>
        <taxon>Planctomycetia</taxon>
        <taxon>Planctomycetales</taxon>
        <taxon>Planctomycetaceae</taxon>
        <taxon>Symmachiella</taxon>
    </lineage>
</organism>
<feature type="transmembrane region" description="Helical" evidence="1">
    <location>
        <begin position="21"/>
        <end position="41"/>
    </location>
</feature>
<feature type="transmembrane region" description="Helical" evidence="1">
    <location>
        <begin position="249"/>
        <end position="270"/>
    </location>
</feature>
<dbReference type="EMBL" id="CP036276">
    <property type="protein sequence ID" value="QDU45813.1"/>
    <property type="molecule type" value="Genomic_DNA"/>
</dbReference>
<dbReference type="RefSeq" id="WP_145378355.1">
    <property type="nucleotide sequence ID" value="NZ_CP036276.1"/>
</dbReference>
<accession>A0A517ZTP0</accession>
<dbReference type="Proteomes" id="UP000319383">
    <property type="component" value="Chromosome"/>
</dbReference>
<feature type="transmembrane region" description="Helical" evidence="1">
    <location>
        <begin position="47"/>
        <end position="65"/>
    </location>
</feature>
<sequence>MNIGWHGVRFGLTLNRISSQAIAIVFLLHSAISLALAPWVVGHEVNGLVGFGLGILIAAIYLGIVRFAFITDADEKMQLIVFVILSIVVCQLVYAHPATLERILTALGRITPPVLLACCGLFFVGSILSITPVGNILRWLFSAAALVALFGAIVLTLEITKIGGEIPVPAILRDSPLYKFPQMFAVGLGCLGILFQALSLQQIARRFHDTATGKYTLRFMVYHLFASAIVLGIDLFLRDHTTQPVITVGAHIFDSVTILASAAIGLAVVIDGMWLSRAIGGAHDLINRQRG</sequence>
<feature type="transmembrane region" description="Helical" evidence="1">
    <location>
        <begin position="180"/>
        <end position="198"/>
    </location>
</feature>
<feature type="transmembrane region" description="Helical" evidence="1">
    <location>
        <begin position="77"/>
        <end position="94"/>
    </location>
</feature>
<dbReference type="AlphaFoldDB" id="A0A517ZTP0"/>
<feature type="transmembrane region" description="Helical" evidence="1">
    <location>
        <begin position="219"/>
        <end position="237"/>
    </location>
</feature>
<reference evidence="2 3" key="1">
    <citation type="submission" date="2019-02" db="EMBL/GenBank/DDBJ databases">
        <title>Deep-cultivation of Planctomycetes and their phenomic and genomic characterization uncovers novel biology.</title>
        <authorList>
            <person name="Wiegand S."/>
            <person name="Jogler M."/>
            <person name="Boedeker C."/>
            <person name="Pinto D."/>
            <person name="Vollmers J."/>
            <person name="Rivas-Marin E."/>
            <person name="Kohn T."/>
            <person name="Peeters S.H."/>
            <person name="Heuer A."/>
            <person name="Rast P."/>
            <person name="Oberbeckmann S."/>
            <person name="Bunk B."/>
            <person name="Jeske O."/>
            <person name="Meyerdierks A."/>
            <person name="Storesund J.E."/>
            <person name="Kallscheuer N."/>
            <person name="Luecker S."/>
            <person name="Lage O.M."/>
            <person name="Pohl T."/>
            <person name="Merkel B.J."/>
            <person name="Hornburger P."/>
            <person name="Mueller R.-W."/>
            <person name="Bruemmer F."/>
            <person name="Labrenz M."/>
            <person name="Spormann A.M."/>
            <person name="Op den Camp H."/>
            <person name="Overmann J."/>
            <person name="Amann R."/>
            <person name="Jetten M.S.M."/>
            <person name="Mascher T."/>
            <person name="Medema M.H."/>
            <person name="Devos D.P."/>
            <person name="Kaster A.-K."/>
            <person name="Ovreas L."/>
            <person name="Rohde M."/>
            <person name="Galperin M.Y."/>
            <person name="Jogler C."/>
        </authorList>
    </citation>
    <scope>NUCLEOTIDE SEQUENCE [LARGE SCALE GENOMIC DNA]</scope>
    <source>
        <strain evidence="2 3">Mal52</strain>
    </source>
</reference>
<feature type="transmembrane region" description="Helical" evidence="1">
    <location>
        <begin position="140"/>
        <end position="160"/>
    </location>
</feature>
<evidence type="ECO:0000313" key="2">
    <source>
        <dbReference type="EMBL" id="QDU45813.1"/>
    </source>
</evidence>
<protein>
    <submittedName>
        <fullName evidence="2">Uncharacterized protein</fullName>
    </submittedName>
</protein>
<evidence type="ECO:0000256" key="1">
    <source>
        <dbReference type="SAM" id="Phobius"/>
    </source>
</evidence>
<feature type="transmembrane region" description="Helical" evidence="1">
    <location>
        <begin position="114"/>
        <end position="133"/>
    </location>
</feature>
<keyword evidence="3" id="KW-1185">Reference proteome</keyword>
<name>A0A517ZTP0_9PLAN</name>
<keyword evidence="1" id="KW-1133">Transmembrane helix</keyword>
<keyword evidence="1" id="KW-0812">Transmembrane</keyword>
<gene>
    <name evidence="2" type="ORF">Mal52_43090</name>
</gene>